<proteinExistence type="predicted"/>
<dbReference type="RefSeq" id="WP_129719959.1">
    <property type="nucleotide sequence ID" value="NZ_LR214951.1"/>
</dbReference>
<dbReference type="InterPro" id="IPR024524">
    <property type="entry name" value="DUF3800"/>
</dbReference>
<sequence>MQKDNLKKQKIYFYLDDSGVMHQNSKDNYFVYAGYLFLSEEKTKHAKYIYLKNEKSIKTKYPQHPELKASLIKPKHKLFLSKILKEPNFLKISIISDFKKFSYIDFNDIASINRFKDFLIKLLIKKIMVKLKNEKLIDINSLIDIYIIIDNQTIKSNGYYKLNDLILAELLGEFSTNFNFPILQKNKVNLKLKYQDSKTSILVRASDMVANTLRFNISNNNFNKIAKQNFFICDLITVFEEKVIIKSLLRHKNMV</sequence>
<name>A0A449A5R6_9BACT</name>
<gene>
    <name evidence="1" type="ORF">NCTC10166_00557</name>
</gene>
<dbReference type="AlphaFoldDB" id="A0A449A5R6"/>
<accession>A0A449A5R6</accession>
<dbReference type="Pfam" id="PF12686">
    <property type="entry name" value="DUF3800"/>
    <property type="match status" value="1"/>
</dbReference>
<reference evidence="1 2" key="1">
    <citation type="submission" date="2019-01" db="EMBL/GenBank/DDBJ databases">
        <authorList>
            <consortium name="Pathogen Informatics"/>
        </authorList>
    </citation>
    <scope>NUCLEOTIDE SEQUENCE [LARGE SCALE GENOMIC DNA]</scope>
    <source>
        <strain evidence="1 2">NCTC10166</strain>
    </source>
</reference>
<organism evidence="1 2">
    <name type="scientific">Mesomycoplasma neurolyticum</name>
    <dbReference type="NCBI Taxonomy" id="2120"/>
    <lineage>
        <taxon>Bacteria</taxon>
        <taxon>Bacillati</taxon>
        <taxon>Mycoplasmatota</taxon>
        <taxon>Mycoplasmoidales</taxon>
        <taxon>Metamycoplasmataceae</taxon>
        <taxon>Mesomycoplasma</taxon>
    </lineage>
</organism>
<dbReference type="KEGG" id="mnu:NCTC10166_00557"/>
<dbReference type="Proteomes" id="UP000289440">
    <property type="component" value="Chromosome"/>
</dbReference>
<evidence type="ECO:0000313" key="1">
    <source>
        <dbReference type="EMBL" id="VEU59578.1"/>
    </source>
</evidence>
<evidence type="ECO:0000313" key="2">
    <source>
        <dbReference type="Proteomes" id="UP000289440"/>
    </source>
</evidence>
<protein>
    <submittedName>
        <fullName evidence="1">Protein of uncharacterized function (DUF3800)</fullName>
    </submittedName>
</protein>
<keyword evidence="2" id="KW-1185">Reference proteome</keyword>
<dbReference type="EMBL" id="LR214951">
    <property type="protein sequence ID" value="VEU59578.1"/>
    <property type="molecule type" value="Genomic_DNA"/>
</dbReference>
<dbReference type="OrthoDB" id="397528at2"/>